<dbReference type="CDD" id="cd01949">
    <property type="entry name" value="GGDEF"/>
    <property type="match status" value="1"/>
</dbReference>
<dbReference type="SUPFAM" id="SSF55785">
    <property type="entry name" value="PYP-like sensor domain (PAS domain)"/>
    <property type="match status" value="1"/>
</dbReference>
<dbReference type="GO" id="GO:0007165">
    <property type="term" value="P:signal transduction"/>
    <property type="evidence" value="ECO:0007669"/>
    <property type="project" value="InterPro"/>
</dbReference>
<dbReference type="Gene3D" id="3.30.70.270">
    <property type="match status" value="1"/>
</dbReference>
<gene>
    <name evidence="11" type="ORF">A9404_05180</name>
</gene>
<dbReference type="Gene3D" id="3.30.450.20">
    <property type="entry name" value="PAS domain"/>
    <property type="match status" value="1"/>
</dbReference>
<feature type="domain" description="EAL" evidence="8">
    <location>
        <begin position="779"/>
        <end position="1033"/>
    </location>
</feature>
<dbReference type="GO" id="GO:0071732">
    <property type="term" value="P:cellular response to nitric oxide"/>
    <property type="evidence" value="ECO:0007669"/>
    <property type="project" value="UniProtKB-ARBA"/>
</dbReference>
<dbReference type="SMART" id="SM00267">
    <property type="entry name" value="GGDEF"/>
    <property type="match status" value="1"/>
</dbReference>
<evidence type="ECO:0000259" key="9">
    <source>
        <dbReference type="PROSITE" id="PS50885"/>
    </source>
</evidence>
<dbReference type="SMART" id="SM00304">
    <property type="entry name" value="HAMP"/>
    <property type="match status" value="1"/>
</dbReference>
<reference evidence="11 12" key="1">
    <citation type="submission" date="2016-06" db="EMBL/GenBank/DDBJ databases">
        <title>Insight into the functional genes involving in sulfur oxidation in Pearl River water.</title>
        <authorList>
            <person name="Luo J."/>
            <person name="Tan X."/>
            <person name="Lin W."/>
        </authorList>
    </citation>
    <scope>NUCLEOTIDE SEQUENCE [LARGE SCALE GENOMIC DNA]</scope>
    <source>
        <strain evidence="11 12">LS2</strain>
    </source>
</reference>
<keyword evidence="5" id="KW-1133">Transmembrane helix</keyword>
<dbReference type="FunFam" id="3.30.70.270:FF:000001">
    <property type="entry name" value="Diguanylate cyclase domain protein"/>
    <property type="match status" value="1"/>
</dbReference>
<evidence type="ECO:0000256" key="1">
    <source>
        <dbReference type="ARBA" id="ARBA00001946"/>
    </source>
</evidence>
<dbReference type="Proteomes" id="UP000078596">
    <property type="component" value="Chromosome"/>
</dbReference>
<dbReference type="STRING" id="1860122.A9404_05180"/>
<keyword evidence="5" id="KW-0812">Transmembrane</keyword>
<evidence type="ECO:0000313" key="12">
    <source>
        <dbReference type="Proteomes" id="UP000078596"/>
    </source>
</evidence>
<comment type="cofactor">
    <cofactor evidence="1">
        <name>Mg(2+)</name>
        <dbReference type="ChEBI" id="CHEBI:18420"/>
    </cofactor>
</comment>
<dbReference type="PANTHER" id="PTHR44757">
    <property type="entry name" value="DIGUANYLATE CYCLASE DGCP"/>
    <property type="match status" value="1"/>
</dbReference>
<dbReference type="FunFam" id="3.20.20.450:FF:000001">
    <property type="entry name" value="Cyclic di-GMP phosphodiesterase yahA"/>
    <property type="match status" value="1"/>
</dbReference>
<evidence type="ECO:0000313" key="11">
    <source>
        <dbReference type="EMBL" id="ANJ66848.1"/>
    </source>
</evidence>
<dbReference type="SMART" id="SM00052">
    <property type="entry name" value="EAL"/>
    <property type="match status" value="1"/>
</dbReference>
<dbReference type="SUPFAM" id="SSF158472">
    <property type="entry name" value="HAMP domain-like"/>
    <property type="match status" value="1"/>
</dbReference>
<feature type="domain" description="GGDEF" evidence="10">
    <location>
        <begin position="636"/>
        <end position="770"/>
    </location>
</feature>
<feature type="transmembrane region" description="Helical" evidence="5">
    <location>
        <begin position="18"/>
        <end position="37"/>
    </location>
</feature>
<feature type="domain" description="HAMP" evidence="9">
    <location>
        <begin position="302"/>
        <end position="355"/>
    </location>
</feature>
<evidence type="ECO:0000259" key="7">
    <source>
        <dbReference type="PROSITE" id="PS50113"/>
    </source>
</evidence>
<keyword evidence="3" id="KW-0973">c-di-GMP</keyword>
<dbReference type="Pfam" id="PF13426">
    <property type="entry name" value="PAS_9"/>
    <property type="match status" value="1"/>
</dbReference>
<accession>A0A191ZG53</accession>
<feature type="domain" description="PAC" evidence="7">
    <location>
        <begin position="552"/>
        <end position="604"/>
    </location>
</feature>
<dbReference type="PROSITE" id="PS50885">
    <property type="entry name" value="HAMP"/>
    <property type="match status" value="1"/>
</dbReference>
<dbReference type="GO" id="GO:0016020">
    <property type="term" value="C:membrane"/>
    <property type="evidence" value="ECO:0007669"/>
    <property type="project" value="InterPro"/>
</dbReference>
<dbReference type="InterPro" id="IPR043128">
    <property type="entry name" value="Rev_trsase/Diguanyl_cyclase"/>
</dbReference>
<dbReference type="InterPro" id="IPR035919">
    <property type="entry name" value="EAL_sf"/>
</dbReference>
<dbReference type="EC" id="3.1.4.52" evidence="2"/>
<name>A0A191ZG53_9GAMM</name>
<dbReference type="CDD" id="cd06225">
    <property type="entry name" value="HAMP"/>
    <property type="match status" value="1"/>
</dbReference>
<dbReference type="Pfam" id="PF00990">
    <property type="entry name" value="GGDEF"/>
    <property type="match status" value="1"/>
</dbReference>
<dbReference type="AlphaFoldDB" id="A0A191ZG53"/>
<evidence type="ECO:0000259" key="8">
    <source>
        <dbReference type="PROSITE" id="PS50883"/>
    </source>
</evidence>
<evidence type="ECO:0000256" key="2">
    <source>
        <dbReference type="ARBA" id="ARBA00012282"/>
    </source>
</evidence>
<keyword evidence="12" id="KW-1185">Reference proteome</keyword>
<dbReference type="InterPro" id="IPR003660">
    <property type="entry name" value="HAMP_dom"/>
</dbReference>
<dbReference type="Gene3D" id="3.20.20.450">
    <property type="entry name" value="EAL domain"/>
    <property type="match status" value="1"/>
</dbReference>
<evidence type="ECO:0000259" key="10">
    <source>
        <dbReference type="PROSITE" id="PS50887"/>
    </source>
</evidence>
<dbReference type="PANTHER" id="PTHR44757:SF2">
    <property type="entry name" value="BIOFILM ARCHITECTURE MAINTENANCE PROTEIN MBAA"/>
    <property type="match status" value="1"/>
</dbReference>
<sequence length="1040" mass="115390">MNIFARLVGRLSVSRKLLLIYLLDLTAVIFITSILINESFIAIDFARKEIVGNAYIDTVRKALFTIVDVHDGKNASNIAEVREALQNAEKAYGANMNTAQLAHGLDEALAGLTTTKSRNTASNHALLAGNKLLAHIGDQSNLILDPDLDSYYTMSLTVLRFPELLEQLLNYDSPTIGGDKAQYLIAQGRLSALLDGIDSDYHAAYAGNPTHMLPGKLDATRIPLLTDLHSLLRVEVNQPAKLAAARNAALKSTRAAWQATAENLDILLHARVEMLFKRMWEHLSMAAALLLLILSLVFYVARQIALPLRRLALVADQVQATNDYTLRADWRSGDEIGQLVTGFNRMLAQLDHERLVQQELAAQARASEAQRELIEAIPIPLLVTSVPEHQVLHINAQATTWVKIDREDPWADGLDRVTRARFFQRLADEAAVHEFEARWNGPTGPSWALLSAAQLRYQGQDAVLTTFAPINTIKLLEARLRLWATIFEATSEGILVLGPDNTILLANAALARATGYRIDEMVGRDTEFLRGTHGTTGPQPSFVELIRQQGAWQGETRLRKKSGEESPQWLALNTVRDEQGALSHIIALFVDITERIEQEEKIRHLAHHDILTGLPNRLLFEDRLRLALEQAKRHKERVALLFIDLDRFKNINDSLGHHVGDALLKSVAERLGEVIRAGDTVCRQGGDEFVMILNAVDDAQEVAHIVERRLIPLILKTHLVCDIALHISCSVGIAIYPEDADNMEGLMRNADAAMYVAKAQGRNNFQFFSAEMNRNALDRLNTENHLQSALQNNEFELHVQPVVDCVSGEVVSVEALLRWRQPDLGLIPPSQFIPIAEENGLIHDIGRWVLAEACRLHQYWVDAGMAPLPIAVNVSAVQFRRGDFADMVAAVLADSGMPAACLQLELTETVMLTASERNLAEIHRLKAMGIGLSLDDFGTGYSSLSYLNRLPLDKLKIDRSFVSDMIADPADMAITRAIVSLGGTLGLQVIAEGVEHEEELKALQEIGCAEAQGYLISRPLQAHEFSNWFREFQATPWSQG</sequence>
<dbReference type="CDD" id="cd01948">
    <property type="entry name" value="EAL"/>
    <property type="match status" value="1"/>
</dbReference>
<dbReference type="KEGG" id="haz:A9404_05180"/>
<feature type="domain" description="PAS" evidence="6">
    <location>
        <begin position="479"/>
        <end position="529"/>
    </location>
</feature>
<proteinExistence type="predicted"/>
<dbReference type="EMBL" id="CP016027">
    <property type="protein sequence ID" value="ANJ66848.1"/>
    <property type="molecule type" value="Genomic_DNA"/>
</dbReference>
<evidence type="ECO:0000256" key="5">
    <source>
        <dbReference type="SAM" id="Phobius"/>
    </source>
</evidence>
<dbReference type="InterPro" id="IPR029787">
    <property type="entry name" value="Nucleotide_cyclase"/>
</dbReference>
<dbReference type="OrthoDB" id="8553030at2"/>
<protein>
    <recommendedName>
        <fullName evidence="2">cyclic-guanylate-specific phosphodiesterase</fullName>
        <ecNumber evidence="2">3.1.4.52</ecNumber>
    </recommendedName>
</protein>
<dbReference type="InterPro" id="IPR035965">
    <property type="entry name" value="PAS-like_dom_sf"/>
</dbReference>
<dbReference type="Pfam" id="PF00563">
    <property type="entry name" value="EAL"/>
    <property type="match status" value="1"/>
</dbReference>
<dbReference type="InterPro" id="IPR001610">
    <property type="entry name" value="PAC"/>
</dbReference>
<evidence type="ECO:0000256" key="4">
    <source>
        <dbReference type="ARBA" id="ARBA00051114"/>
    </source>
</evidence>
<dbReference type="SUPFAM" id="SSF141868">
    <property type="entry name" value="EAL domain-like"/>
    <property type="match status" value="1"/>
</dbReference>
<evidence type="ECO:0000256" key="3">
    <source>
        <dbReference type="ARBA" id="ARBA00022636"/>
    </source>
</evidence>
<dbReference type="InterPro" id="IPR001633">
    <property type="entry name" value="EAL_dom"/>
</dbReference>
<comment type="catalytic activity">
    <reaction evidence="4">
        <text>3',3'-c-di-GMP + H2O = 5'-phosphoguanylyl(3'-&gt;5')guanosine + H(+)</text>
        <dbReference type="Rhea" id="RHEA:24902"/>
        <dbReference type="ChEBI" id="CHEBI:15377"/>
        <dbReference type="ChEBI" id="CHEBI:15378"/>
        <dbReference type="ChEBI" id="CHEBI:58754"/>
        <dbReference type="ChEBI" id="CHEBI:58805"/>
        <dbReference type="EC" id="3.1.4.52"/>
    </reaction>
    <physiologicalReaction direction="left-to-right" evidence="4">
        <dbReference type="Rhea" id="RHEA:24903"/>
    </physiologicalReaction>
</comment>
<feature type="transmembrane region" description="Helical" evidence="5">
    <location>
        <begin position="283"/>
        <end position="301"/>
    </location>
</feature>
<dbReference type="SUPFAM" id="SSF55073">
    <property type="entry name" value="Nucleotide cyclase"/>
    <property type="match status" value="1"/>
</dbReference>
<dbReference type="SMART" id="SM00086">
    <property type="entry name" value="PAC"/>
    <property type="match status" value="1"/>
</dbReference>
<dbReference type="Pfam" id="PF00672">
    <property type="entry name" value="HAMP"/>
    <property type="match status" value="1"/>
</dbReference>
<dbReference type="InterPro" id="IPR052155">
    <property type="entry name" value="Biofilm_reg_signaling"/>
</dbReference>
<dbReference type="RefSeq" id="WP_066099210.1">
    <property type="nucleotide sequence ID" value="NZ_CP016027.1"/>
</dbReference>
<dbReference type="InterPro" id="IPR000014">
    <property type="entry name" value="PAS"/>
</dbReference>
<keyword evidence="5" id="KW-0472">Membrane</keyword>
<dbReference type="SMART" id="SM00091">
    <property type="entry name" value="PAS"/>
    <property type="match status" value="2"/>
</dbReference>
<dbReference type="NCBIfam" id="TIGR00229">
    <property type="entry name" value="sensory_box"/>
    <property type="match status" value="1"/>
</dbReference>
<dbReference type="PROSITE" id="PS50113">
    <property type="entry name" value="PAC"/>
    <property type="match status" value="1"/>
</dbReference>
<dbReference type="GO" id="GO:0071111">
    <property type="term" value="F:cyclic-guanylate-specific phosphodiesterase activity"/>
    <property type="evidence" value="ECO:0007669"/>
    <property type="project" value="UniProtKB-EC"/>
</dbReference>
<dbReference type="InterPro" id="IPR000700">
    <property type="entry name" value="PAS-assoc_C"/>
</dbReference>
<dbReference type="PROSITE" id="PS50887">
    <property type="entry name" value="GGDEF"/>
    <property type="match status" value="1"/>
</dbReference>
<dbReference type="NCBIfam" id="TIGR00254">
    <property type="entry name" value="GGDEF"/>
    <property type="match status" value="1"/>
</dbReference>
<evidence type="ECO:0000259" key="6">
    <source>
        <dbReference type="PROSITE" id="PS50112"/>
    </source>
</evidence>
<dbReference type="PROSITE" id="PS50883">
    <property type="entry name" value="EAL"/>
    <property type="match status" value="1"/>
</dbReference>
<dbReference type="InterPro" id="IPR000160">
    <property type="entry name" value="GGDEF_dom"/>
</dbReference>
<dbReference type="Gene3D" id="6.10.340.10">
    <property type="match status" value="1"/>
</dbReference>
<dbReference type="PROSITE" id="PS50112">
    <property type="entry name" value="PAS"/>
    <property type="match status" value="1"/>
</dbReference>
<organism evidence="11 12">
    <name type="scientific">Halothiobacillus diazotrophicus</name>
    <dbReference type="NCBI Taxonomy" id="1860122"/>
    <lineage>
        <taxon>Bacteria</taxon>
        <taxon>Pseudomonadati</taxon>
        <taxon>Pseudomonadota</taxon>
        <taxon>Gammaproteobacteria</taxon>
        <taxon>Chromatiales</taxon>
        <taxon>Halothiobacillaceae</taxon>
        <taxon>Halothiobacillus</taxon>
    </lineage>
</organism>